<organism evidence="2 3">
    <name type="scientific">Obba rivulosa</name>
    <dbReference type="NCBI Taxonomy" id="1052685"/>
    <lineage>
        <taxon>Eukaryota</taxon>
        <taxon>Fungi</taxon>
        <taxon>Dikarya</taxon>
        <taxon>Basidiomycota</taxon>
        <taxon>Agaricomycotina</taxon>
        <taxon>Agaricomycetes</taxon>
        <taxon>Polyporales</taxon>
        <taxon>Gelatoporiaceae</taxon>
        <taxon>Obba</taxon>
    </lineage>
</organism>
<evidence type="ECO:0000256" key="1">
    <source>
        <dbReference type="SAM" id="MobiDB-lite"/>
    </source>
</evidence>
<evidence type="ECO:0000313" key="2">
    <source>
        <dbReference type="EMBL" id="OCH94309.1"/>
    </source>
</evidence>
<dbReference type="EMBL" id="KV722345">
    <property type="protein sequence ID" value="OCH94309.1"/>
    <property type="molecule type" value="Genomic_DNA"/>
</dbReference>
<gene>
    <name evidence="2" type="ORF">OBBRIDRAFT_164558</name>
</gene>
<reference evidence="2 3" key="1">
    <citation type="submission" date="2016-07" db="EMBL/GenBank/DDBJ databases">
        <title>Draft genome of the white-rot fungus Obba rivulosa 3A-2.</title>
        <authorList>
            <consortium name="DOE Joint Genome Institute"/>
            <person name="Miettinen O."/>
            <person name="Riley R."/>
            <person name="Acob R."/>
            <person name="Barry K."/>
            <person name="Cullen D."/>
            <person name="De Vries R."/>
            <person name="Hainaut M."/>
            <person name="Hatakka A."/>
            <person name="Henrissat B."/>
            <person name="Hilden K."/>
            <person name="Kuo R."/>
            <person name="Labutti K."/>
            <person name="Lipzen A."/>
            <person name="Makela M.R."/>
            <person name="Sandor L."/>
            <person name="Spatafora J.W."/>
            <person name="Grigoriev I.V."/>
            <person name="Hibbett D.S."/>
        </authorList>
    </citation>
    <scope>NUCLEOTIDE SEQUENCE [LARGE SCALE GENOMIC DNA]</scope>
    <source>
        <strain evidence="2 3">3A-2</strain>
    </source>
</reference>
<proteinExistence type="predicted"/>
<keyword evidence="3" id="KW-1185">Reference proteome</keyword>
<dbReference type="AlphaFoldDB" id="A0A8E2DR42"/>
<protein>
    <submittedName>
        <fullName evidence="2">Uncharacterized protein</fullName>
    </submittedName>
</protein>
<feature type="region of interest" description="Disordered" evidence="1">
    <location>
        <begin position="17"/>
        <end position="55"/>
    </location>
</feature>
<dbReference type="Proteomes" id="UP000250043">
    <property type="component" value="Unassembled WGS sequence"/>
</dbReference>
<sequence>MLGCIFCTLCAHCDSRPLARSSPSPDSRAANHRPRSPQRVRATRLPHRPRRPTPAYERVRQRSWPYSSGWPSQAWPSRSLPRRARRFRRRTRCTYVRALTTSLTTSVRHPYSAALVSFRHLPVARSALHLQLSSSPLAMRTLCRWLSPPAAPPMCATISDTPAPTRRAHRSPRCVPRRDLHRALTQPLHRIASLAAFPSPSPSIHDKCRGRRRLLCLHPCSRNPQPFERVRPAPPPSSCARQAAVDLPYTAHRSA</sequence>
<evidence type="ECO:0000313" key="3">
    <source>
        <dbReference type="Proteomes" id="UP000250043"/>
    </source>
</evidence>
<feature type="compositionally biased region" description="Low complexity" evidence="1">
    <location>
        <begin position="17"/>
        <end position="28"/>
    </location>
</feature>
<accession>A0A8E2DR42</accession>
<feature type="compositionally biased region" description="Basic residues" evidence="1">
    <location>
        <begin position="30"/>
        <end position="51"/>
    </location>
</feature>
<name>A0A8E2DR42_9APHY</name>